<evidence type="ECO:0000313" key="3">
    <source>
        <dbReference type="Proteomes" id="UP000694701"/>
    </source>
</evidence>
<organism evidence="2 3">
    <name type="scientific">Cyprinus carpio</name>
    <name type="common">Common carp</name>
    <dbReference type="NCBI Taxonomy" id="7962"/>
    <lineage>
        <taxon>Eukaryota</taxon>
        <taxon>Metazoa</taxon>
        <taxon>Chordata</taxon>
        <taxon>Craniata</taxon>
        <taxon>Vertebrata</taxon>
        <taxon>Euteleostomi</taxon>
        <taxon>Actinopterygii</taxon>
        <taxon>Neopterygii</taxon>
        <taxon>Teleostei</taxon>
        <taxon>Ostariophysi</taxon>
        <taxon>Cypriniformes</taxon>
        <taxon>Cyprinidae</taxon>
        <taxon>Cyprininae</taxon>
        <taxon>Cyprinus</taxon>
    </lineage>
</organism>
<dbReference type="Ensembl" id="ENSCCRT00020129672.1">
    <property type="protein sequence ID" value="ENSCCRP00020119004.1"/>
    <property type="gene ID" value="ENSCCRG00020053412.1"/>
</dbReference>
<protein>
    <submittedName>
        <fullName evidence="2">Uncharacterized protein</fullName>
    </submittedName>
</protein>
<name>A0A8C2L785_CYPCA</name>
<proteinExistence type="predicted"/>
<dbReference type="AlphaFoldDB" id="A0A8C2L785"/>
<keyword evidence="1" id="KW-1133">Transmembrane helix</keyword>
<keyword evidence="1" id="KW-0472">Membrane</keyword>
<evidence type="ECO:0000256" key="1">
    <source>
        <dbReference type="SAM" id="Phobius"/>
    </source>
</evidence>
<evidence type="ECO:0000313" key="2">
    <source>
        <dbReference type="Ensembl" id="ENSCCRP00020119004.1"/>
    </source>
</evidence>
<feature type="transmembrane region" description="Helical" evidence="1">
    <location>
        <begin position="49"/>
        <end position="71"/>
    </location>
</feature>
<sequence length="94" mass="10801">MRENVIWLLVPHCPSKSHLLSCNRCIAKWSPYLSASLINFSDCIRLVDLHVAFCLFMCLILSNSTFTFGFISCSHKPMSCLKDRMFYHIVSPIT</sequence>
<dbReference type="Proteomes" id="UP000694701">
    <property type="component" value="Unplaced"/>
</dbReference>
<reference evidence="2" key="1">
    <citation type="submission" date="2025-08" db="UniProtKB">
        <authorList>
            <consortium name="Ensembl"/>
        </authorList>
    </citation>
    <scope>IDENTIFICATION</scope>
</reference>
<accession>A0A8C2L785</accession>
<keyword evidence="1" id="KW-0812">Transmembrane</keyword>